<comment type="similarity">
    <text evidence="1">Belongs to the AHA1 family.</text>
</comment>
<accession>A0A0X2NPQ9</accession>
<dbReference type="EMBL" id="FAUH01000014">
    <property type="protein sequence ID" value="CUU66701.1"/>
    <property type="molecule type" value="Genomic_DNA"/>
</dbReference>
<dbReference type="RefSeq" id="WP_073884385.1">
    <property type="nucleotide sequence ID" value="NZ_FAUH01000014.1"/>
</dbReference>
<dbReference type="CDD" id="cd07814">
    <property type="entry name" value="SRPBCC_CalC_Aha1-like"/>
    <property type="match status" value="1"/>
</dbReference>
<dbReference type="SUPFAM" id="SSF55961">
    <property type="entry name" value="Bet v1-like"/>
    <property type="match status" value="2"/>
</dbReference>
<dbReference type="Proteomes" id="UP000182498">
    <property type="component" value="Unassembled WGS sequence"/>
</dbReference>
<dbReference type="Pfam" id="PF08327">
    <property type="entry name" value="AHSA1"/>
    <property type="match status" value="2"/>
</dbReference>
<dbReference type="InterPro" id="IPR013538">
    <property type="entry name" value="ASHA1/2-like_C"/>
</dbReference>
<protein>
    <submittedName>
        <fullName evidence="3">Uncharacterized conserved protein</fullName>
    </submittedName>
</protein>
<feature type="domain" description="Activator of Hsp90 ATPase homologue 1/2-like C-terminal" evidence="2">
    <location>
        <begin position="23"/>
        <end position="164"/>
    </location>
</feature>
<dbReference type="AlphaFoldDB" id="A0A0X2NPQ9"/>
<dbReference type="Gene3D" id="3.30.530.20">
    <property type="match status" value="2"/>
</dbReference>
<dbReference type="InterPro" id="IPR023393">
    <property type="entry name" value="START-like_dom_sf"/>
</dbReference>
<dbReference type="OrthoDB" id="3365660at2"/>
<name>A0A0X2NPQ9_9CORY</name>
<evidence type="ECO:0000313" key="3">
    <source>
        <dbReference type="EMBL" id="CUU66701.1"/>
    </source>
</evidence>
<evidence type="ECO:0000256" key="1">
    <source>
        <dbReference type="ARBA" id="ARBA00006817"/>
    </source>
</evidence>
<keyword evidence="4" id="KW-1185">Reference proteome</keyword>
<gene>
    <name evidence="3" type="ORF">CVAR292_02048</name>
</gene>
<organism evidence="3 4">
    <name type="scientific">Corynebacterium variabile</name>
    <dbReference type="NCBI Taxonomy" id="1727"/>
    <lineage>
        <taxon>Bacteria</taxon>
        <taxon>Bacillati</taxon>
        <taxon>Actinomycetota</taxon>
        <taxon>Actinomycetes</taxon>
        <taxon>Mycobacteriales</taxon>
        <taxon>Corynebacteriaceae</taxon>
        <taxon>Corynebacterium</taxon>
    </lineage>
</organism>
<proteinExistence type="inferred from homology"/>
<feature type="domain" description="Activator of Hsp90 ATPase homologue 1/2-like C-terminal" evidence="2">
    <location>
        <begin position="195"/>
        <end position="331"/>
    </location>
</feature>
<evidence type="ECO:0000313" key="4">
    <source>
        <dbReference type="Proteomes" id="UP000182498"/>
    </source>
</evidence>
<sequence length="335" mass="36688">MPVTSVTTDEQALTLTIIADFPVPARCLWDAYTDPRQIERFWGPPEYPATFTRHDAYPGGRSHYFMTGPDGDHSPGFWEWDSVEAPHRFTVRDGFAEDDNGTASAIMPTMTMDFEFTDTGTEDAPGSRVTTVTSFNSLEELEKLTAMGMIEGTRAAMGQIEAVLADLASFAAGNGTGLQRIGETQARVSRVICGSVDQVWRAHTEAELLQRWQLGPDGWSMPVCQAGTSVGDIYRSEWRNDATGEQFGFTGEVVDIAAPHRLVTTETMISPDDPTGAKSPRTLNEMTLTPVGDGTLLSYLITYPDADIREQVLATGMVDGLESSYARLEQEVLPQ</sequence>
<evidence type="ECO:0000259" key="2">
    <source>
        <dbReference type="Pfam" id="PF08327"/>
    </source>
</evidence>
<reference evidence="4" key="1">
    <citation type="submission" date="2015-11" db="EMBL/GenBank/DDBJ databases">
        <authorList>
            <person name="Dugat-Bony E."/>
        </authorList>
    </citation>
    <scope>NUCLEOTIDE SEQUENCE [LARGE SCALE GENOMIC DNA]</scope>
    <source>
        <strain evidence="4">Mu292</strain>
    </source>
</reference>